<evidence type="ECO:0000313" key="3">
    <source>
        <dbReference type="Proteomes" id="UP000664795"/>
    </source>
</evidence>
<gene>
    <name evidence="2" type="ORF">J2I48_27660</name>
</gene>
<dbReference type="Proteomes" id="UP000664795">
    <property type="component" value="Unassembled WGS sequence"/>
</dbReference>
<protein>
    <submittedName>
        <fullName evidence="2">T9SS C-terminal target domain-containing protein</fullName>
    </submittedName>
</protein>
<comment type="caution">
    <text evidence="2">The sequence shown here is derived from an EMBL/GenBank/DDBJ whole genome shotgun (WGS) entry which is preliminary data.</text>
</comment>
<sequence length="202" mass="22353">MKTIRITIALLATAWLLTTAEAAVAQHQNLESPVTVAAFKSGGKRIRLATPINSAVDVAIMDEQGTLLHQSTIRATDKRGILLNLKNLPNGRYFVTATNNDFWVSQGVTVNNEQVLVNTRNVTELIRPVVTAYAKNKFEVAMPGVEKMTISIYNPTNDLVYTQSFGAGNRHRFDLSSLPGGQYTFVYGPEQKQFIERIAINQ</sequence>
<dbReference type="EMBL" id="JAFMYU010000039">
    <property type="protein sequence ID" value="MBO0934819.1"/>
    <property type="molecule type" value="Genomic_DNA"/>
</dbReference>
<evidence type="ECO:0000256" key="1">
    <source>
        <dbReference type="SAM" id="SignalP"/>
    </source>
</evidence>
<reference evidence="2 3" key="1">
    <citation type="submission" date="2021-03" db="EMBL/GenBank/DDBJ databases">
        <title>Fibrella sp. HMF5036 genome sequencing and assembly.</title>
        <authorList>
            <person name="Kang H."/>
            <person name="Kim H."/>
            <person name="Bae S."/>
            <person name="Joh K."/>
        </authorList>
    </citation>
    <scope>NUCLEOTIDE SEQUENCE [LARGE SCALE GENOMIC DNA]</scope>
    <source>
        <strain evidence="2 3">HMF5036</strain>
    </source>
</reference>
<organism evidence="2 3">
    <name type="scientific">Fibrella aquatilis</name>
    <dbReference type="NCBI Taxonomy" id="2817059"/>
    <lineage>
        <taxon>Bacteria</taxon>
        <taxon>Pseudomonadati</taxon>
        <taxon>Bacteroidota</taxon>
        <taxon>Cytophagia</taxon>
        <taxon>Cytophagales</taxon>
        <taxon>Spirosomataceae</taxon>
        <taxon>Fibrella</taxon>
    </lineage>
</organism>
<feature type="chain" id="PRO_5036976491" evidence="1">
    <location>
        <begin position="23"/>
        <end position="202"/>
    </location>
</feature>
<keyword evidence="1" id="KW-0732">Signal</keyword>
<proteinExistence type="predicted"/>
<dbReference type="RefSeq" id="WP_207338785.1">
    <property type="nucleotide sequence ID" value="NZ_JAFMYU010000039.1"/>
</dbReference>
<feature type="signal peptide" evidence="1">
    <location>
        <begin position="1"/>
        <end position="22"/>
    </location>
</feature>
<name>A0A939G9M8_9BACT</name>
<keyword evidence="3" id="KW-1185">Reference proteome</keyword>
<evidence type="ECO:0000313" key="2">
    <source>
        <dbReference type="EMBL" id="MBO0934819.1"/>
    </source>
</evidence>
<accession>A0A939G9M8</accession>
<dbReference type="AlphaFoldDB" id="A0A939G9M8"/>